<dbReference type="EMBL" id="FQUC01000001">
    <property type="protein sequence ID" value="SHE38611.1"/>
    <property type="molecule type" value="Genomic_DNA"/>
</dbReference>
<organism evidence="2 3">
    <name type="scientific">Dysgonomonas macrotermitis</name>
    <dbReference type="NCBI Taxonomy" id="1346286"/>
    <lineage>
        <taxon>Bacteria</taxon>
        <taxon>Pseudomonadati</taxon>
        <taxon>Bacteroidota</taxon>
        <taxon>Bacteroidia</taxon>
        <taxon>Bacteroidales</taxon>
        <taxon>Dysgonomonadaceae</taxon>
        <taxon>Dysgonomonas</taxon>
    </lineage>
</organism>
<dbReference type="STRING" id="1346286.SAMN05444362_101218"/>
<gene>
    <name evidence="2" type="ORF">SAMN05444362_101218</name>
</gene>
<evidence type="ECO:0000313" key="2">
    <source>
        <dbReference type="EMBL" id="SHE38611.1"/>
    </source>
</evidence>
<dbReference type="Proteomes" id="UP000184480">
    <property type="component" value="Unassembled WGS sequence"/>
</dbReference>
<keyword evidence="1" id="KW-0472">Membrane</keyword>
<evidence type="ECO:0000256" key="1">
    <source>
        <dbReference type="SAM" id="Phobius"/>
    </source>
</evidence>
<feature type="transmembrane region" description="Helical" evidence="1">
    <location>
        <begin position="57"/>
        <end position="76"/>
    </location>
</feature>
<keyword evidence="1" id="KW-0812">Transmembrane</keyword>
<reference evidence="3" key="1">
    <citation type="submission" date="2016-11" db="EMBL/GenBank/DDBJ databases">
        <authorList>
            <person name="Varghese N."/>
            <person name="Submissions S."/>
        </authorList>
    </citation>
    <scope>NUCLEOTIDE SEQUENCE [LARGE SCALE GENOMIC DNA]</scope>
    <source>
        <strain evidence="3">DSM 27370</strain>
    </source>
</reference>
<dbReference type="RefSeq" id="WP_062175325.1">
    <property type="nucleotide sequence ID" value="NZ_BBXL01000001.1"/>
</dbReference>
<protein>
    <recommendedName>
        <fullName evidence="4">DUF2269 domain-containing protein</fullName>
    </recommendedName>
</protein>
<keyword evidence="3" id="KW-1185">Reference proteome</keyword>
<proteinExistence type="predicted"/>
<evidence type="ECO:0008006" key="4">
    <source>
        <dbReference type="Google" id="ProtNLM"/>
    </source>
</evidence>
<keyword evidence="1" id="KW-1133">Transmembrane helix</keyword>
<evidence type="ECO:0000313" key="3">
    <source>
        <dbReference type="Proteomes" id="UP000184480"/>
    </source>
</evidence>
<sequence>MKKLGSKGMKVLKTIHLILVMMWTIGVVSMAILTFVSVQSGDELYMKFKIIRFIDDWLVIPGATLTVFVGIAYGVWTNWGFFKHRWITVKWIAGMTVIIVGTFVLSPWLDANLETADKMRDAALTDADFLYQSELVFYCGVFFSLVLLFLTGISVFKPWKTKKHS</sequence>
<dbReference type="AlphaFoldDB" id="A0A1M4T2E4"/>
<name>A0A1M4T2E4_9BACT</name>
<feature type="transmembrane region" description="Helical" evidence="1">
    <location>
        <begin position="88"/>
        <end position="109"/>
    </location>
</feature>
<accession>A0A1M4T2E4</accession>
<feature type="transmembrane region" description="Helical" evidence="1">
    <location>
        <begin position="135"/>
        <end position="156"/>
    </location>
</feature>
<feature type="transmembrane region" description="Helical" evidence="1">
    <location>
        <begin position="12"/>
        <end position="37"/>
    </location>
</feature>
<dbReference type="OrthoDB" id="156858at2"/>